<name>A0A402A864_9CHLR</name>
<protein>
    <submittedName>
        <fullName evidence="1">Uncharacterized protein</fullName>
    </submittedName>
</protein>
<dbReference type="AlphaFoldDB" id="A0A402A864"/>
<organism evidence="1 2">
    <name type="scientific">Tengunoibacter tsumagoiensis</name>
    <dbReference type="NCBI Taxonomy" id="2014871"/>
    <lineage>
        <taxon>Bacteria</taxon>
        <taxon>Bacillati</taxon>
        <taxon>Chloroflexota</taxon>
        <taxon>Ktedonobacteria</taxon>
        <taxon>Ktedonobacterales</taxon>
        <taxon>Dictyobacteraceae</taxon>
        <taxon>Tengunoibacter</taxon>
    </lineage>
</organism>
<proteinExistence type="predicted"/>
<comment type="caution">
    <text evidence="1">The sequence shown here is derived from an EMBL/GenBank/DDBJ whole genome shotgun (WGS) entry which is preliminary data.</text>
</comment>
<accession>A0A402A864</accession>
<keyword evidence="2" id="KW-1185">Reference proteome</keyword>
<sequence>MPKMREEKILYIVSLTFLHAGIVFCDRIRRQSDEGGPDWGD</sequence>
<gene>
    <name evidence="1" type="ORF">KTT_50550</name>
</gene>
<reference evidence="2" key="1">
    <citation type="submission" date="2018-12" db="EMBL/GenBank/DDBJ databases">
        <title>Tengunoibacter tsumagoiensis gen. nov., sp. nov., Dictyobacter kobayashii sp. nov., D. alpinus sp. nov., and D. joshuensis sp. nov. and description of Dictyobacteraceae fam. nov. within the order Ktedonobacterales isolated from Tengu-no-mugimeshi.</title>
        <authorList>
            <person name="Wang C.M."/>
            <person name="Zheng Y."/>
            <person name="Sakai Y."/>
            <person name="Toyoda A."/>
            <person name="Minakuchi Y."/>
            <person name="Abe K."/>
            <person name="Yokota A."/>
            <person name="Yabe S."/>
        </authorList>
    </citation>
    <scope>NUCLEOTIDE SEQUENCE [LARGE SCALE GENOMIC DNA]</scope>
    <source>
        <strain evidence="2">Uno3</strain>
    </source>
</reference>
<dbReference type="Proteomes" id="UP000287352">
    <property type="component" value="Unassembled WGS sequence"/>
</dbReference>
<evidence type="ECO:0000313" key="1">
    <source>
        <dbReference type="EMBL" id="GCE15196.1"/>
    </source>
</evidence>
<evidence type="ECO:0000313" key="2">
    <source>
        <dbReference type="Proteomes" id="UP000287352"/>
    </source>
</evidence>
<dbReference type="EMBL" id="BIFR01000002">
    <property type="protein sequence ID" value="GCE15196.1"/>
    <property type="molecule type" value="Genomic_DNA"/>
</dbReference>